<protein>
    <recommendedName>
        <fullName evidence="1">Allophanate hydrolase C-terminal domain-containing protein</fullName>
    </recommendedName>
</protein>
<dbReference type="InterPro" id="IPR013024">
    <property type="entry name" value="GGCT-like"/>
</dbReference>
<reference evidence="2 3" key="1">
    <citation type="journal article" date="2019" name="Emerg. Microbes Infect.">
        <title>Comprehensive subspecies identification of 175 nontuberculous mycobacteria species based on 7547 genomic profiles.</title>
        <authorList>
            <person name="Matsumoto Y."/>
            <person name="Kinjo T."/>
            <person name="Motooka D."/>
            <person name="Nabeya D."/>
            <person name="Jung N."/>
            <person name="Uechi K."/>
            <person name="Horii T."/>
            <person name="Iida T."/>
            <person name="Fujita J."/>
            <person name="Nakamura S."/>
        </authorList>
    </citation>
    <scope>NUCLEOTIDE SEQUENCE [LARGE SCALE GENOMIC DNA]</scope>
    <source>
        <strain evidence="2 3">JCM 6396</strain>
    </source>
</reference>
<dbReference type="AlphaFoldDB" id="A0A7I7JZF0"/>
<dbReference type="Gene3D" id="3.10.490.10">
    <property type="entry name" value="Gamma-glutamyl cyclotransferase-like"/>
    <property type="match status" value="1"/>
</dbReference>
<proteinExistence type="predicted"/>
<organism evidence="2 3">
    <name type="scientific">Mycolicibacterium duvalii</name>
    <dbReference type="NCBI Taxonomy" id="39688"/>
    <lineage>
        <taxon>Bacteria</taxon>
        <taxon>Bacillati</taxon>
        <taxon>Actinomycetota</taxon>
        <taxon>Actinomycetes</taxon>
        <taxon>Mycobacteriales</taxon>
        <taxon>Mycobacteriaceae</taxon>
        <taxon>Mycolicibacterium</taxon>
    </lineage>
</organism>
<evidence type="ECO:0000313" key="3">
    <source>
        <dbReference type="Proteomes" id="UP000467006"/>
    </source>
</evidence>
<sequence>MHQMFLNGTAMSGQKDHGCIAGLARPLGPATTAPDFRFFAVRDEFPGLFPVSSGGLPIVGELYEMSDSLLFDTLLPQEPKELELGTIHLACGTAVRAMILQPNRIATGDKVVDIADFGGWRAYQSHLAANARVHDVLGL</sequence>
<evidence type="ECO:0000313" key="2">
    <source>
        <dbReference type="EMBL" id="BBX16708.1"/>
    </source>
</evidence>
<dbReference type="InterPro" id="IPR053844">
    <property type="entry name" value="AH_C"/>
</dbReference>
<dbReference type="EMBL" id="AP022563">
    <property type="protein sequence ID" value="BBX16708.1"/>
    <property type="molecule type" value="Genomic_DNA"/>
</dbReference>
<dbReference type="Proteomes" id="UP000467006">
    <property type="component" value="Chromosome"/>
</dbReference>
<accession>A0A7I7JZF0</accession>
<keyword evidence="3" id="KW-1185">Reference proteome</keyword>
<evidence type="ECO:0000259" key="1">
    <source>
        <dbReference type="Pfam" id="PF21986"/>
    </source>
</evidence>
<dbReference type="InterPro" id="IPR036568">
    <property type="entry name" value="GGCT-like_sf"/>
</dbReference>
<dbReference type="CDD" id="cd06661">
    <property type="entry name" value="GGCT_like"/>
    <property type="match status" value="1"/>
</dbReference>
<dbReference type="SUPFAM" id="SSF110857">
    <property type="entry name" value="Gamma-glutamyl cyclotransferase-like"/>
    <property type="match status" value="1"/>
</dbReference>
<dbReference type="KEGG" id="mdu:MDUV_15680"/>
<dbReference type="Pfam" id="PF21986">
    <property type="entry name" value="AH_C"/>
    <property type="match status" value="1"/>
</dbReference>
<gene>
    <name evidence="2" type="ORF">MDUV_15680</name>
</gene>
<name>A0A7I7JZF0_9MYCO</name>
<feature type="domain" description="Allophanate hydrolase C-terminal" evidence="1">
    <location>
        <begin position="3"/>
        <end position="124"/>
    </location>
</feature>